<dbReference type="AlphaFoldDB" id="A0A256IEF3"/>
<name>A0A256IEF3_9EURY</name>
<keyword evidence="2" id="KW-1185">Reference proteome</keyword>
<sequence>MAHIRIATGAEQPINRDAAVSQLAGEEGDLVGMNPDGDWVAADADSGVAQKASGVLAAPVTDPADFPNEELRIIVESERELVGDTRIAVVKYGVILENADEDWGFTPGEPVYLGPGGGFTQTKPSAVGDLVQVVGEATDDGEAVFLDVETGYDVVA</sequence>
<dbReference type="Proteomes" id="UP000216308">
    <property type="component" value="Unassembled WGS sequence"/>
</dbReference>
<proteinExistence type="predicted"/>
<protein>
    <submittedName>
        <fullName evidence="1">Uncharacterized protein</fullName>
    </submittedName>
</protein>
<evidence type="ECO:0000313" key="2">
    <source>
        <dbReference type="Proteomes" id="UP000216308"/>
    </source>
</evidence>
<gene>
    <name evidence="1" type="ORF">DJ70_12790</name>
</gene>
<dbReference type="EMBL" id="NHPJ01000110">
    <property type="protein sequence ID" value="OYR54900.1"/>
    <property type="molecule type" value="Genomic_DNA"/>
</dbReference>
<accession>A0A256IEF3</accession>
<evidence type="ECO:0000313" key="1">
    <source>
        <dbReference type="EMBL" id="OYR54900.1"/>
    </source>
</evidence>
<comment type="caution">
    <text evidence="1">The sequence shown here is derived from an EMBL/GenBank/DDBJ whole genome shotgun (WGS) entry which is preliminary data.</text>
</comment>
<reference evidence="1 2" key="1">
    <citation type="journal article" date="2014" name="Front. Microbiol.">
        <title>Population and genomic analysis of the genus Halorubrum.</title>
        <authorList>
            <person name="Fullmer M.S."/>
            <person name="Soucy S.M."/>
            <person name="Swithers K.S."/>
            <person name="Makkay A.M."/>
            <person name="Wheeler R."/>
            <person name="Ventosa A."/>
            <person name="Gogarten J.P."/>
            <person name="Papke R.T."/>
        </authorList>
    </citation>
    <scope>NUCLEOTIDE SEQUENCE [LARGE SCALE GENOMIC DNA]</scope>
    <source>
        <strain evidence="1 2">Cb34</strain>
    </source>
</reference>
<organism evidence="1 2">
    <name type="scientific">Halorubrum halodurans</name>
    <dbReference type="NCBI Taxonomy" id="1383851"/>
    <lineage>
        <taxon>Archaea</taxon>
        <taxon>Methanobacteriati</taxon>
        <taxon>Methanobacteriota</taxon>
        <taxon>Stenosarchaea group</taxon>
        <taxon>Halobacteria</taxon>
        <taxon>Halobacteriales</taxon>
        <taxon>Haloferacaceae</taxon>
        <taxon>Halorubrum</taxon>
    </lineage>
</organism>